<protein>
    <submittedName>
        <fullName evidence="2">Uncharacterized protein</fullName>
    </submittedName>
</protein>
<dbReference type="STRING" id="1165861.A0A0L0UQC4"/>
<evidence type="ECO:0000256" key="1">
    <source>
        <dbReference type="SAM" id="MobiDB-lite"/>
    </source>
</evidence>
<sequence length="310" mass="34267">MANSTELEQFINQLSIEISEKIGLQQPNQILTKRVIQLFQSKTGNTPTTFSKNIKSFGRFDDAYITTIWDRLTARDDLNSLSSSIDLSANPSQGLTNGLNLTGDGKRVVPQMVIQDRDLLEPSSSPAPGGLSLPTKQNGSLRVGKEDDEKHVFKAPQPARASELGLDRLAMRKRAEKLLIDERDSKKPRPENAANSEEQPEFKGCPLDQPLSGSIDVRGPMTPPSHGPGLTSTAQAKLDEHRKKRAAQVTQEQFDSRNAKPNSEGALKEFRERAFTARTSLAPQDHMNRIHHEAGTTNQPVLFRVESLVV</sequence>
<evidence type="ECO:0000313" key="2">
    <source>
        <dbReference type="EMBL" id="KNE88954.1"/>
    </source>
</evidence>
<feature type="compositionally biased region" description="Basic and acidic residues" evidence="1">
    <location>
        <begin position="176"/>
        <end position="190"/>
    </location>
</feature>
<feature type="compositionally biased region" description="Basic and acidic residues" evidence="1">
    <location>
        <begin position="143"/>
        <end position="152"/>
    </location>
</feature>
<proteinExistence type="predicted"/>
<dbReference type="AlphaFoldDB" id="A0A0L0UQC4"/>
<comment type="caution">
    <text evidence="2">The sequence shown here is derived from an EMBL/GenBank/DDBJ whole genome shotgun (WGS) entry which is preliminary data.</text>
</comment>
<reference evidence="3" key="1">
    <citation type="submission" date="2014-03" db="EMBL/GenBank/DDBJ databases">
        <title>The Genome Sequence of Puccinia striiformis f. sp. tritici PST-78.</title>
        <authorList>
            <consortium name="The Broad Institute Genome Sequencing Platform"/>
            <person name="Cuomo C."/>
            <person name="Hulbert S."/>
            <person name="Chen X."/>
            <person name="Walker B."/>
            <person name="Young S.K."/>
            <person name="Zeng Q."/>
            <person name="Gargeya S."/>
            <person name="Fitzgerald M."/>
            <person name="Haas B."/>
            <person name="Abouelleil A."/>
            <person name="Alvarado L."/>
            <person name="Arachchi H.M."/>
            <person name="Berlin A.M."/>
            <person name="Chapman S.B."/>
            <person name="Goldberg J."/>
            <person name="Griggs A."/>
            <person name="Gujja S."/>
            <person name="Hansen M."/>
            <person name="Howarth C."/>
            <person name="Imamovic A."/>
            <person name="Larimer J."/>
            <person name="McCowan C."/>
            <person name="Montmayeur A."/>
            <person name="Murphy C."/>
            <person name="Neiman D."/>
            <person name="Pearson M."/>
            <person name="Priest M."/>
            <person name="Roberts A."/>
            <person name="Saif S."/>
            <person name="Shea T."/>
            <person name="Sisk P."/>
            <person name="Sykes S."/>
            <person name="Wortman J."/>
            <person name="Nusbaum C."/>
            <person name="Birren B."/>
        </authorList>
    </citation>
    <scope>NUCLEOTIDE SEQUENCE [LARGE SCALE GENOMIC DNA]</scope>
    <source>
        <strain evidence="3">race PST-78</strain>
    </source>
</reference>
<evidence type="ECO:0000313" key="3">
    <source>
        <dbReference type="Proteomes" id="UP000054564"/>
    </source>
</evidence>
<feature type="compositionally biased region" description="Low complexity" evidence="1">
    <location>
        <begin position="121"/>
        <end position="134"/>
    </location>
</feature>
<gene>
    <name evidence="2" type="ORF">PSTG_17595</name>
</gene>
<name>A0A0L0UQC4_9BASI</name>
<dbReference type="Proteomes" id="UP000054564">
    <property type="component" value="Unassembled WGS sequence"/>
</dbReference>
<keyword evidence="3" id="KW-1185">Reference proteome</keyword>
<accession>A0A0L0UQC4</accession>
<feature type="region of interest" description="Disordered" evidence="1">
    <location>
        <begin position="120"/>
        <end position="267"/>
    </location>
</feature>
<organism evidence="2 3">
    <name type="scientific">Puccinia striiformis f. sp. tritici PST-78</name>
    <dbReference type="NCBI Taxonomy" id="1165861"/>
    <lineage>
        <taxon>Eukaryota</taxon>
        <taxon>Fungi</taxon>
        <taxon>Dikarya</taxon>
        <taxon>Basidiomycota</taxon>
        <taxon>Pucciniomycotina</taxon>
        <taxon>Pucciniomycetes</taxon>
        <taxon>Pucciniales</taxon>
        <taxon>Pucciniaceae</taxon>
        <taxon>Puccinia</taxon>
    </lineage>
</organism>
<dbReference type="EMBL" id="AJIL01000659">
    <property type="protein sequence ID" value="KNE88954.1"/>
    <property type="molecule type" value="Genomic_DNA"/>
</dbReference>